<feature type="domain" description="EAL" evidence="1">
    <location>
        <begin position="1"/>
        <end position="229"/>
    </location>
</feature>
<dbReference type="PANTHER" id="PTHR33121">
    <property type="entry name" value="CYCLIC DI-GMP PHOSPHODIESTERASE PDEF"/>
    <property type="match status" value="1"/>
</dbReference>
<proteinExistence type="predicted"/>
<dbReference type="PROSITE" id="PS50883">
    <property type="entry name" value="EAL"/>
    <property type="match status" value="1"/>
</dbReference>
<dbReference type="InterPro" id="IPR035919">
    <property type="entry name" value="EAL_sf"/>
</dbReference>
<organism evidence="2 3">
    <name type="scientific">Paroceanicella profunda</name>
    <dbReference type="NCBI Taxonomy" id="2579971"/>
    <lineage>
        <taxon>Bacteria</taxon>
        <taxon>Pseudomonadati</taxon>
        <taxon>Pseudomonadota</taxon>
        <taxon>Alphaproteobacteria</taxon>
        <taxon>Rhodobacterales</taxon>
        <taxon>Paracoccaceae</taxon>
        <taxon>Paroceanicella</taxon>
    </lineage>
</organism>
<dbReference type="KEGG" id="ppru:FDP22_17880"/>
<evidence type="ECO:0000259" key="1">
    <source>
        <dbReference type="PROSITE" id="PS50883"/>
    </source>
</evidence>
<protein>
    <submittedName>
        <fullName evidence="2">EAL domain-containing protein</fullName>
    </submittedName>
</protein>
<dbReference type="RefSeq" id="WP_138575874.1">
    <property type="nucleotide sequence ID" value="NZ_CP040818.1"/>
</dbReference>
<dbReference type="PANTHER" id="PTHR33121:SF15">
    <property type="entry name" value="BLUE LIGHT- AND TEMPERATURE-REGULATED ANTIREPRESSOR BLUF"/>
    <property type="match status" value="1"/>
</dbReference>
<dbReference type="Gene3D" id="3.20.20.450">
    <property type="entry name" value="EAL domain"/>
    <property type="match status" value="1"/>
</dbReference>
<dbReference type="SUPFAM" id="SSF141868">
    <property type="entry name" value="EAL domain-like"/>
    <property type="match status" value="1"/>
</dbReference>
<dbReference type="InterPro" id="IPR001633">
    <property type="entry name" value="EAL_dom"/>
</dbReference>
<dbReference type="CDD" id="cd01948">
    <property type="entry name" value="EAL"/>
    <property type="match status" value="1"/>
</dbReference>
<dbReference type="SMART" id="SM00052">
    <property type="entry name" value="EAL"/>
    <property type="match status" value="1"/>
</dbReference>
<gene>
    <name evidence="2" type="ORF">FDP22_17880</name>
</gene>
<evidence type="ECO:0000313" key="3">
    <source>
        <dbReference type="Proteomes" id="UP000305888"/>
    </source>
</evidence>
<dbReference type="AlphaFoldDB" id="A0A5B8FIP9"/>
<dbReference type="Pfam" id="PF00563">
    <property type="entry name" value="EAL"/>
    <property type="match status" value="1"/>
</dbReference>
<dbReference type="Proteomes" id="UP000305888">
    <property type="component" value="Chromosome"/>
</dbReference>
<keyword evidence="3" id="KW-1185">Reference proteome</keyword>
<dbReference type="GO" id="GO:0071111">
    <property type="term" value="F:cyclic-guanylate-specific phosphodiesterase activity"/>
    <property type="evidence" value="ECO:0007669"/>
    <property type="project" value="InterPro"/>
</dbReference>
<sequence length="238" mass="26207">MAFQPIFDLSTGSIFAQEALVRGPAFEPPSEVFAEVTEENRYNFDQLCRTRAIECAAELGLDGALSINFLPNAVYEPAHCIRRTLWAADKADFPPENLIFEFTEGEQIRSTDHLLAIVSEYRRHGFRIAIDDFGAGFAGLGLLADLQPDILKLDMHLIRGIESSPARRSIVRATLRICSDLGILAVAEGIETPEELDEVADLGVHLVQGYLIARPSTGRLVQAHEISAGITEMMRLIG</sequence>
<dbReference type="OrthoDB" id="9814202at2"/>
<reference evidence="2 3" key="1">
    <citation type="submission" date="2019-06" db="EMBL/GenBank/DDBJ databases">
        <title>Genome sequence of Rhodobacteraceae bacterium D4M1.</title>
        <authorList>
            <person name="Cao J."/>
        </authorList>
    </citation>
    <scope>NUCLEOTIDE SEQUENCE [LARGE SCALE GENOMIC DNA]</scope>
    <source>
        <strain evidence="2 3">D4M1</strain>
    </source>
</reference>
<dbReference type="InterPro" id="IPR050706">
    <property type="entry name" value="Cyclic-di-GMP_PDE-like"/>
</dbReference>
<name>A0A5B8FIP9_9RHOB</name>
<dbReference type="EMBL" id="CP040818">
    <property type="protein sequence ID" value="QDL93487.1"/>
    <property type="molecule type" value="Genomic_DNA"/>
</dbReference>
<evidence type="ECO:0000313" key="2">
    <source>
        <dbReference type="EMBL" id="QDL93487.1"/>
    </source>
</evidence>
<accession>A0A5B8FIP9</accession>